<name>A0A520RXD5_9GAMM</name>
<evidence type="ECO:0000256" key="4">
    <source>
        <dbReference type="ARBA" id="ARBA00022777"/>
    </source>
</evidence>
<keyword evidence="4 9" id="KW-0418">Kinase</keyword>
<dbReference type="GO" id="GO:0016301">
    <property type="term" value="F:kinase activity"/>
    <property type="evidence" value="ECO:0007669"/>
    <property type="project" value="UniProtKB-KW"/>
</dbReference>
<dbReference type="Gene3D" id="3.40.50.10840">
    <property type="entry name" value="Putative sugar-binding, N-terminal domain"/>
    <property type="match status" value="1"/>
</dbReference>
<dbReference type="InterPro" id="IPR042213">
    <property type="entry name" value="NBD_C_sf"/>
</dbReference>
<reference evidence="9 10" key="1">
    <citation type="submission" date="2019-02" db="EMBL/GenBank/DDBJ databases">
        <title>Prokaryotic population dynamics and viral predation in marine succession experiment using metagenomics: the confinement effect.</title>
        <authorList>
            <person name="Haro-Moreno J.M."/>
            <person name="Rodriguez-Valera F."/>
            <person name="Lopez-Perez M."/>
        </authorList>
    </citation>
    <scope>NUCLEOTIDE SEQUENCE [LARGE SCALE GENOMIC DNA]</scope>
    <source>
        <strain evidence="9">MED-G157</strain>
    </source>
</reference>
<accession>A0A520RXD5</accession>
<evidence type="ECO:0000313" key="9">
    <source>
        <dbReference type="EMBL" id="RZO74889.1"/>
    </source>
</evidence>
<evidence type="ECO:0000256" key="3">
    <source>
        <dbReference type="ARBA" id="ARBA00022741"/>
    </source>
</evidence>
<comment type="caution">
    <text evidence="9">The sequence shown here is derived from an EMBL/GenBank/DDBJ whole genome shotgun (WGS) entry which is preliminary data.</text>
</comment>
<dbReference type="Pfam" id="PF17042">
    <property type="entry name" value="NBD_C"/>
    <property type="match status" value="1"/>
</dbReference>
<protein>
    <submittedName>
        <fullName evidence="9">Four-carbon acid sugar kinase family protein</fullName>
    </submittedName>
</protein>
<keyword evidence="6" id="KW-0119">Carbohydrate metabolism</keyword>
<dbReference type="Pfam" id="PF07005">
    <property type="entry name" value="SBD_N"/>
    <property type="match status" value="1"/>
</dbReference>
<feature type="domain" description="Four-carbon acid sugar kinase nucleotide binding" evidence="8">
    <location>
        <begin position="258"/>
        <end position="414"/>
    </location>
</feature>
<evidence type="ECO:0000256" key="2">
    <source>
        <dbReference type="ARBA" id="ARBA00022679"/>
    </source>
</evidence>
<sequence length="429" mass="46138">MGKILLELGVIADDLTGALMVASLLQKEGVYCPLVTSLEALDNLDERAEAVVIGCKLRVASVEEAVAEARSFGNMLLSKGTKRIYYKYSALFMSTDKGNIGPVSECLMKLTGADHVLFCPRWAGCTVYMGRLFVNHLMLHESGASHDPVTPMTNSNLVEVLQAQSKVEVGFVPLSVLHRSVSESRKFLKVKVKGGTSFFIADALDDEQDLARIAELAIDMPFSTGADGLPVYLARLLVKNFSSKESINILPPAPGYAAVLAGSCSGKTNRQLKLFEKNYPLYRVDLLEASRDLKVVEDVIDWAKTRVAVSPIGVATTLDNEGVVRVQKKLGREAAANLAEDILGEVTARLHNLGVRKFIVAGGETSGKVIGTLGIDRLTVAAFDHLGGGYCHAQGADPISLVTKAGGQGEENFFAQAIERLSLADRQVT</sequence>
<dbReference type="Gene3D" id="3.40.980.20">
    <property type="entry name" value="Four-carbon acid sugar kinase, nucleotide binding domain"/>
    <property type="match status" value="1"/>
</dbReference>
<dbReference type="InterPro" id="IPR037051">
    <property type="entry name" value="4-carb_acid_sugar_kinase_N_sf"/>
</dbReference>
<evidence type="ECO:0000256" key="5">
    <source>
        <dbReference type="ARBA" id="ARBA00022840"/>
    </source>
</evidence>
<evidence type="ECO:0000256" key="6">
    <source>
        <dbReference type="ARBA" id="ARBA00023277"/>
    </source>
</evidence>
<gene>
    <name evidence="9" type="ORF">EVA68_08220</name>
</gene>
<dbReference type="GO" id="GO:0005524">
    <property type="term" value="F:ATP binding"/>
    <property type="evidence" value="ECO:0007669"/>
    <property type="project" value="UniProtKB-KW"/>
</dbReference>
<organism evidence="9 10">
    <name type="scientific">OM182 bacterium</name>
    <dbReference type="NCBI Taxonomy" id="2510334"/>
    <lineage>
        <taxon>Bacteria</taxon>
        <taxon>Pseudomonadati</taxon>
        <taxon>Pseudomonadota</taxon>
        <taxon>Gammaproteobacteria</taxon>
        <taxon>OMG group</taxon>
        <taxon>OM182 clade</taxon>
    </lineage>
</organism>
<evidence type="ECO:0000313" key="10">
    <source>
        <dbReference type="Proteomes" id="UP000316199"/>
    </source>
</evidence>
<dbReference type="SUPFAM" id="SSF142764">
    <property type="entry name" value="YgbK-like"/>
    <property type="match status" value="1"/>
</dbReference>
<dbReference type="InterPro" id="IPR010737">
    <property type="entry name" value="4-carb_acid_sugar_kinase_N"/>
</dbReference>
<dbReference type="EMBL" id="SHAG01000056">
    <property type="protein sequence ID" value="RZO74889.1"/>
    <property type="molecule type" value="Genomic_DNA"/>
</dbReference>
<evidence type="ECO:0000256" key="1">
    <source>
        <dbReference type="ARBA" id="ARBA00005715"/>
    </source>
</evidence>
<evidence type="ECO:0000259" key="7">
    <source>
        <dbReference type="Pfam" id="PF07005"/>
    </source>
</evidence>
<comment type="similarity">
    <text evidence="1">Belongs to the four-carbon acid sugar kinase family.</text>
</comment>
<keyword evidence="3" id="KW-0547">Nucleotide-binding</keyword>
<keyword evidence="5" id="KW-0067">ATP-binding</keyword>
<evidence type="ECO:0000259" key="8">
    <source>
        <dbReference type="Pfam" id="PF17042"/>
    </source>
</evidence>
<feature type="domain" description="Four-carbon acid sugar kinase N-terminal" evidence="7">
    <location>
        <begin position="8"/>
        <end position="229"/>
    </location>
</feature>
<dbReference type="Proteomes" id="UP000316199">
    <property type="component" value="Unassembled WGS sequence"/>
</dbReference>
<proteinExistence type="inferred from homology"/>
<keyword evidence="2" id="KW-0808">Transferase</keyword>
<dbReference type="InterPro" id="IPR031475">
    <property type="entry name" value="NBD_C"/>
</dbReference>
<dbReference type="AlphaFoldDB" id="A0A520RXD5"/>